<dbReference type="Proteomes" id="UP001597111">
    <property type="component" value="Unassembled WGS sequence"/>
</dbReference>
<evidence type="ECO:0008006" key="3">
    <source>
        <dbReference type="Google" id="ProtNLM"/>
    </source>
</evidence>
<proteinExistence type="predicted"/>
<dbReference type="AlphaFoldDB" id="A0ABD6B9G4"/>
<dbReference type="EMBL" id="JBHUDH010000237">
    <property type="protein sequence ID" value="MFD1527601.1"/>
    <property type="molecule type" value="Genomic_DNA"/>
</dbReference>
<sequence length="59" mass="6550">MTTDSTSNEEITTTEDFEAALGRVILAGLENDIDLQGAWEYRTDGEMPDMEVMVVELVP</sequence>
<keyword evidence="2" id="KW-1185">Reference proteome</keyword>
<accession>A0ABD6B9G4</accession>
<protein>
    <recommendedName>
        <fullName evidence="3">Amphi-Trp domain-containing protein</fullName>
    </recommendedName>
</protein>
<comment type="caution">
    <text evidence="1">The sequence shown here is derived from an EMBL/GenBank/DDBJ whole genome shotgun (WGS) entry which is preliminary data.</text>
</comment>
<gene>
    <name evidence="1" type="ORF">ACFR9S_15055</name>
</gene>
<name>A0ABD6B9G4_9EURY</name>
<evidence type="ECO:0000313" key="1">
    <source>
        <dbReference type="EMBL" id="MFD1527601.1"/>
    </source>
</evidence>
<organism evidence="1 2">
    <name type="scientific">Halolamina salina</name>
    <dbReference type="NCBI Taxonomy" id="1220023"/>
    <lineage>
        <taxon>Archaea</taxon>
        <taxon>Methanobacteriati</taxon>
        <taxon>Methanobacteriota</taxon>
        <taxon>Stenosarchaea group</taxon>
        <taxon>Halobacteria</taxon>
        <taxon>Halobacteriales</taxon>
        <taxon>Haloferacaceae</taxon>
    </lineage>
</organism>
<reference evidence="1 2" key="1">
    <citation type="journal article" date="2019" name="Int. J. Syst. Evol. Microbiol.">
        <title>The Global Catalogue of Microorganisms (GCM) 10K type strain sequencing project: providing services to taxonomists for standard genome sequencing and annotation.</title>
        <authorList>
            <consortium name="The Broad Institute Genomics Platform"/>
            <consortium name="The Broad Institute Genome Sequencing Center for Infectious Disease"/>
            <person name="Wu L."/>
            <person name="Ma J."/>
        </authorList>
    </citation>
    <scope>NUCLEOTIDE SEQUENCE [LARGE SCALE GENOMIC DNA]</scope>
    <source>
        <strain evidence="1 2">CGMCC 1.12285</strain>
    </source>
</reference>
<dbReference type="RefSeq" id="WP_379732544.1">
    <property type="nucleotide sequence ID" value="NZ_JBHSWZ010000342.1"/>
</dbReference>
<evidence type="ECO:0000313" key="2">
    <source>
        <dbReference type="Proteomes" id="UP001597111"/>
    </source>
</evidence>